<comment type="caution">
    <text evidence="5">The sequence shown here is derived from an EMBL/GenBank/DDBJ whole genome shotgun (WGS) entry which is preliminary data.</text>
</comment>
<dbReference type="SUPFAM" id="SSF55816">
    <property type="entry name" value="5'-nucleotidase (syn. UDP-sugar hydrolase), C-terminal domain"/>
    <property type="match status" value="1"/>
</dbReference>
<accession>A0ABV5BJ81</accession>
<dbReference type="InterPro" id="IPR036907">
    <property type="entry name" value="5'-Nucleotdase_C_sf"/>
</dbReference>
<evidence type="ECO:0000313" key="6">
    <source>
        <dbReference type="Proteomes" id="UP001580407"/>
    </source>
</evidence>
<dbReference type="Gene3D" id="3.90.780.10">
    <property type="entry name" value="5'-Nucleotidase, C-terminal domain"/>
    <property type="match status" value="1"/>
</dbReference>
<dbReference type="SUPFAM" id="SSF56300">
    <property type="entry name" value="Metallo-dependent phosphatases"/>
    <property type="match status" value="1"/>
</dbReference>
<feature type="region of interest" description="Disordered" evidence="2">
    <location>
        <begin position="1611"/>
        <end position="1670"/>
    </location>
</feature>
<reference evidence="5 6" key="1">
    <citation type="submission" date="2024-09" db="EMBL/GenBank/DDBJ databases">
        <authorList>
            <person name="Ruan L."/>
        </authorList>
    </citation>
    <scope>NUCLEOTIDE SEQUENCE [LARGE SCALE GENOMIC DNA]</scope>
    <source>
        <strain evidence="5 6">D33</strain>
    </source>
</reference>
<evidence type="ECO:0000313" key="5">
    <source>
        <dbReference type="EMBL" id="MFB5684894.1"/>
    </source>
</evidence>
<dbReference type="Pfam" id="PF03372">
    <property type="entry name" value="Exo_endo_phos"/>
    <property type="match status" value="1"/>
</dbReference>
<dbReference type="PROSITE" id="PS51272">
    <property type="entry name" value="SLH"/>
    <property type="match status" value="3"/>
</dbReference>
<dbReference type="CDD" id="cd04486">
    <property type="entry name" value="YhcR_OBF_like"/>
    <property type="match status" value="2"/>
</dbReference>
<feature type="transmembrane region" description="Helical" evidence="3">
    <location>
        <begin position="12"/>
        <end position="30"/>
    </location>
</feature>
<dbReference type="InterPro" id="IPR006179">
    <property type="entry name" value="5_nucleotidase/apyrase"/>
</dbReference>
<organism evidence="5 6">
    <name type="scientific">Paenibacillus terreus</name>
    <dbReference type="NCBI Taxonomy" id="1387834"/>
    <lineage>
        <taxon>Bacteria</taxon>
        <taxon>Bacillati</taxon>
        <taxon>Bacillota</taxon>
        <taxon>Bacilli</taxon>
        <taxon>Bacillales</taxon>
        <taxon>Paenibacillaceae</taxon>
        <taxon>Paenibacillus</taxon>
    </lineage>
</organism>
<proteinExistence type="predicted"/>
<dbReference type="Gene3D" id="3.60.21.10">
    <property type="match status" value="1"/>
</dbReference>
<keyword evidence="1" id="KW-0732">Signal</keyword>
<feature type="compositionally biased region" description="Gly residues" evidence="2">
    <location>
        <begin position="1617"/>
        <end position="1635"/>
    </location>
</feature>
<dbReference type="CDD" id="cd10283">
    <property type="entry name" value="MnuA_DNase1-like"/>
    <property type="match status" value="1"/>
</dbReference>
<protein>
    <submittedName>
        <fullName evidence="5">S-layer homology domain-containing protein</fullName>
    </submittedName>
</protein>
<dbReference type="InterPro" id="IPR045939">
    <property type="entry name" value="YhcR_N"/>
</dbReference>
<dbReference type="PANTHER" id="PTHR42834">
    <property type="entry name" value="ENDONUCLEASE/EXONUCLEASE/PHOSPHATASE FAMILY PROTEIN (AFU_ORTHOLOGUE AFUA_3G09210)"/>
    <property type="match status" value="1"/>
</dbReference>
<evidence type="ECO:0000256" key="3">
    <source>
        <dbReference type="SAM" id="Phobius"/>
    </source>
</evidence>
<dbReference type="Pfam" id="PF19886">
    <property type="entry name" value="DUF6359"/>
    <property type="match status" value="1"/>
</dbReference>
<dbReference type="Pfam" id="PF13290">
    <property type="entry name" value="CHB_HEX_C_1"/>
    <property type="match status" value="2"/>
</dbReference>
<dbReference type="Pfam" id="PF02872">
    <property type="entry name" value="5_nucleotid_C"/>
    <property type="match status" value="1"/>
</dbReference>
<dbReference type="InterPro" id="IPR001119">
    <property type="entry name" value="SLH_dom"/>
</dbReference>
<evidence type="ECO:0000256" key="1">
    <source>
        <dbReference type="ARBA" id="ARBA00022729"/>
    </source>
</evidence>
<dbReference type="InterPro" id="IPR008334">
    <property type="entry name" value="5'-Nucleotdase_C"/>
</dbReference>
<dbReference type="InterPro" id="IPR059177">
    <property type="entry name" value="GH29D-like_dom"/>
</dbReference>
<dbReference type="InterPro" id="IPR005135">
    <property type="entry name" value="Endo/exonuclease/phosphatase"/>
</dbReference>
<dbReference type="InterPro" id="IPR029052">
    <property type="entry name" value="Metallo-depent_PP-like"/>
</dbReference>
<dbReference type="InterPro" id="IPR006146">
    <property type="entry name" value="5'-Nucleotdase_CS"/>
</dbReference>
<dbReference type="RefSeq" id="WP_375528560.1">
    <property type="nucleotide sequence ID" value="NZ_JBHILM010000051.1"/>
</dbReference>
<keyword evidence="6" id="KW-1185">Reference proteome</keyword>
<keyword evidence="3" id="KW-0472">Membrane</keyword>
<dbReference type="Pfam" id="PF00149">
    <property type="entry name" value="Metallophos"/>
    <property type="match status" value="1"/>
</dbReference>
<dbReference type="Gene3D" id="3.60.10.10">
    <property type="entry name" value="Endonuclease/exonuclease/phosphatase"/>
    <property type="match status" value="1"/>
</dbReference>
<dbReference type="Pfam" id="PF00395">
    <property type="entry name" value="SLH"/>
    <property type="match status" value="3"/>
</dbReference>
<dbReference type="InterPro" id="IPR004843">
    <property type="entry name" value="Calcineurin-like_PHP"/>
</dbReference>
<feature type="compositionally biased region" description="Low complexity" evidence="2">
    <location>
        <begin position="1643"/>
        <end position="1669"/>
    </location>
</feature>
<feature type="domain" description="SLH" evidence="4">
    <location>
        <begin position="1667"/>
        <end position="1730"/>
    </location>
</feature>
<evidence type="ECO:0000259" key="4">
    <source>
        <dbReference type="PROSITE" id="PS51272"/>
    </source>
</evidence>
<dbReference type="SUPFAM" id="SSF56219">
    <property type="entry name" value="DNase I-like"/>
    <property type="match status" value="1"/>
</dbReference>
<feature type="domain" description="SLH" evidence="4">
    <location>
        <begin position="1731"/>
        <end position="1791"/>
    </location>
</feature>
<dbReference type="Proteomes" id="UP001580407">
    <property type="component" value="Unassembled WGS sequence"/>
</dbReference>
<gene>
    <name evidence="5" type="ORF">ACE3NQ_28700</name>
</gene>
<dbReference type="InterPro" id="IPR036691">
    <property type="entry name" value="Endo/exonu/phosph_ase_sf"/>
</dbReference>
<dbReference type="EMBL" id="JBHILM010000051">
    <property type="protein sequence ID" value="MFB5684894.1"/>
    <property type="molecule type" value="Genomic_DNA"/>
</dbReference>
<name>A0ABV5BJ81_9BACL</name>
<dbReference type="PRINTS" id="PR01607">
    <property type="entry name" value="APYRASEFAMLY"/>
</dbReference>
<dbReference type="PROSITE" id="PS00785">
    <property type="entry name" value="5_NUCLEOTIDASE_1"/>
    <property type="match status" value="1"/>
</dbReference>
<keyword evidence="3" id="KW-1133">Transmembrane helix</keyword>
<keyword evidence="3" id="KW-0812">Transmembrane</keyword>
<dbReference type="PANTHER" id="PTHR42834:SF1">
    <property type="entry name" value="ENDONUCLEASE_EXONUCLEASE_PHOSPHATASE FAMILY PROTEIN (AFU_ORTHOLOGUE AFUA_3G09210)"/>
    <property type="match status" value="1"/>
</dbReference>
<feature type="domain" description="SLH" evidence="4">
    <location>
        <begin position="1793"/>
        <end position="1849"/>
    </location>
</feature>
<sequence>MYSKQVRRVFQWLLIFMVMITTTVPAGLFADRAAAAGEVITVDQALERTVDDSTISVEGYVVGSYASTTSVKQTEPFGGDTNIAIAASPDETNVGKMMPVQLPASVRSSFGLQSNPGVFQQKIRISDGTFSTYFSTKGIRSTASTTFAFVDSTPDTQTAPVKATPPSGPVPVNTQVQLSTVTNDAYIYYSTDYGTNAQFTLYDTPITVTGDTYIQAYAGKDGLEPSGITSFQYTIADTTPISITDARKLSENSPVAVRGIVTYREVSGGLTNYYIQDSDAGIVVRASESAVEVGDRIEAYGPLTVYNGLLQLEVNKSGFTGGYVKVTDHAQELPAPRQLTSADFAPASGGGKGPGERYEGMLVEISQAGITRSSSTTFYGKDTHSDQEITIYAKNAPTALAAGKTYERITGVLTYNTSYGLELLPRDASDVIERLLSVQASVPAGGIVKGGSVALTSPKDGAQIYYTLNGEVPTTQSALYSAPIVVEEDTTIKAIAVINNEISSVYTFAYKVLPSLEGLRIHDIQGSSQTSLFNGMEVKDVEGIVTSVSGSTFTMQEYPGKEDDNEATSEAIQVYRPSHGVTVGTPVKVSGQVKEYLPAANELTVTQIVASDIQKENTTAALPEPVILGTGGRIIPNVIDSDRLGAFNPEQDAIDFFESLESMRVEIDQPTIVGPYSSEPGLAVVVDNGPNNPLRTPAGGVILRGDGAAEFESSLNPQRIFISKKPSGAVKTGDKLNDSVTGVMNYSSGNFKIQPEGNLPEVIPSSLSQAVTTIEPAEDKLTVATFNVENFSKKDAARAQKIANIMVNNLKQPDIIGVMEVQDNDGDTNSGTTAADQSFQTLLDAIKNKGGVSYNYTDIAPVNNQDGGAPGANIRVGFLYNPARVSLTDNAVKGDSTTAVQVNADGSLSLNPGRIAPGDEAFASSRKPLAAEFSFKGERVVVIANHFNSKGGDLKPFGSVQPVVRSSEVQRAKQAAILNGFVKQLVERDPDVRVVALGDFNDFQFSKTLNLVKGQELSNLVDQLPENKRYSYIYDGNSQTLDHILTDRRTAKTAAIEAVHVNADFEEAQGRVSDHDPLLAQLSFTEVPEDGGYKLRVLHTNDTHAHLDNVTRRITAIKEQRNDHTLLLDAGDVFSGTLYFNLFNGQADLRFMNLAGYDAMTFGNHEFDKGPSVLADFIKKAEFPFVSSNIDFTNDPSLSGLYRNEIGQPGEKAAIYPATIKEVNGEKIGIFGLTTPDTAALSSPGDHIVFRNQVASANATVEMLKGEGINKIIAVSHLGYTVDLELAKAVQGIDIIVGGHSHTKLSAPVVVNDQAEPTLIVQTGEYNQSLGELDATFNEEGILQSWEGSLLNLDQKDASGAYVYPDDPEAAAILSEYSPQLDDFKRTVVGRTEVLLDGERGNVRKRETNLGNLMTDGMLAKVKSIVQADDVKGYVAIQNGGGIRASLPQGDITLGGLLTMMPFGNNLTALKMTGKEITAALENGVSGVESGEGRFPQVSGLRFYYDSTKPGEKIDATTGQVTQVGERVRRVQIKNADGTYSDIDPNAYYIVAANSFMADGGDFYRSMKAAKADKRHYELNLVDYEVFLEHLQRVGVVKQGVEERIIDLKGAALPGSGSSGGGSGGSSGGSSGGGSTTTPAKPTNPDTTTPVTPTTPESPSGTTAPPAASINFSDTANHWAREAIQKAVALGIVNGYENGEFRPNAAASRAEFVVMLARALGLETGSNELSFKDAGKIPVWSSSYVAQAVQLGIISGYEDGTFRPSAKMNRTEMTVMMVRALGLTVDPAAKPTFADAARIPAWAAPYVAAAAKAGLVQGAGKNQFNPLAEATRAEVTTLLLNALEARQVQ</sequence>
<evidence type="ECO:0000256" key="2">
    <source>
        <dbReference type="SAM" id="MobiDB-lite"/>
    </source>
</evidence>